<dbReference type="Gene3D" id="1.10.530.10">
    <property type="match status" value="1"/>
</dbReference>
<dbReference type="Gene3D" id="4.10.80.30">
    <property type="entry name" value="DNA polymerase, domain 6"/>
    <property type="match status" value="1"/>
</dbReference>
<dbReference type="PANTHER" id="PTHR33308">
    <property type="entry name" value="PEPTIDOGLYCAN HYDROLASE FLGJ"/>
    <property type="match status" value="1"/>
</dbReference>
<dbReference type="InterPro" id="IPR051056">
    <property type="entry name" value="Glycosyl_Hydrolase_73"/>
</dbReference>
<protein>
    <submittedName>
        <fullName evidence="3">Exo-glucosaminidase lytG</fullName>
        <ecNumber evidence="3">3.2.1.-</ecNumber>
    </submittedName>
</protein>
<dbReference type="Proteomes" id="UP000095447">
    <property type="component" value="Unassembled WGS sequence"/>
</dbReference>
<organism evidence="3 4">
    <name type="scientific">Blautia obeum</name>
    <dbReference type="NCBI Taxonomy" id="40520"/>
    <lineage>
        <taxon>Bacteria</taxon>
        <taxon>Bacillati</taxon>
        <taxon>Bacillota</taxon>
        <taxon>Clostridia</taxon>
        <taxon>Lachnospirales</taxon>
        <taxon>Lachnospiraceae</taxon>
        <taxon>Blautia</taxon>
    </lineage>
</organism>
<dbReference type="Gene3D" id="3.40.80.10">
    <property type="entry name" value="Peptidoglycan recognition protein-like"/>
    <property type="match status" value="1"/>
</dbReference>
<dbReference type="SMART" id="SM00047">
    <property type="entry name" value="LYZ2"/>
    <property type="match status" value="1"/>
</dbReference>
<dbReference type="GO" id="GO:0004040">
    <property type="term" value="F:amidase activity"/>
    <property type="evidence" value="ECO:0007669"/>
    <property type="project" value="InterPro"/>
</dbReference>
<dbReference type="SUPFAM" id="SSF55846">
    <property type="entry name" value="N-acetylmuramoyl-L-alanine amidase-like"/>
    <property type="match status" value="1"/>
</dbReference>
<dbReference type="EMBL" id="CYZA01000019">
    <property type="protein sequence ID" value="CUO38433.1"/>
    <property type="molecule type" value="Genomic_DNA"/>
</dbReference>
<keyword evidence="1 3" id="KW-0378">Hydrolase</keyword>
<evidence type="ECO:0000313" key="4">
    <source>
        <dbReference type="Proteomes" id="UP000095447"/>
    </source>
</evidence>
<dbReference type="Pfam" id="PF01510">
    <property type="entry name" value="Amidase_2"/>
    <property type="match status" value="1"/>
</dbReference>
<proteinExistence type="predicted"/>
<dbReference type="Pfam" id="PF01832">
    <property type="entry name" value="Glucosaminidase"/>
    <property type="match status" value="1"/>
</dbReference>
<dbReference type="PANTHER" id="PTHR33308:SF9">
    <property type="entry name" value="PEPTIDOGLYCAN HYDROLASE FLGJ"/>
    <property type="match status" value="1"/>
</dbReference>
<dbReference type="EC" id="3.2.1.-" evidence="3"/>
<dbReference type="InterPro" id="IPR002901">
    <property type="entry name" value="MGlyc_endo_b_GlcNAc-like_dom"/>
</dbReference>
<evidence type="ECO:0000259" key="2">
    <source>
        <dbReference type="SMART" id="SM00047"/>
    </source>
</evidence>
<dbReference type="AlphaFoldDB" id="A0A174EKU6"/>
<keyword evidence="3" id="KW-0326">Glycosidase</keyword>
<dbReference type="InterPro" id="IPR036505">
    <property type="entry name" value="Amidase/PGRP_sf"/>
</dbReference>
<sequence>MIMGYSNSSLVAYTLLSPNHSGLRTEQIDRISPHCVVGQCTAEGLGDWFHKSSTKASSNYGIDKNGRIGLYVEEKNRSWCTSSNANDQRAVTIECASDKEEPYAMHQVVYDRLVDLCEDICRRNGKKKLLWFGDKNKSLNYQPKADEMLITVHRWFANKSCPGDWLYARLGDLAAKVTSRLGSGNVEVISSGMQAGEFQGLTEEQVLAKVGPLFTADQKKSGILASVSMAQFILESGYGKSELALGANNCFGMKKSLSGNTWSGSVWDGVSIYKKKTQEQKADGSYVTVTAEFRKYANVEDSIADHSAYLLGAKNGEKLRYDGLKGCSDYKKAVQIIKDGGYATSLTYVEKLCSIIERWNLTKWDVKNSGASDVMVKYYRVRKSWKDAGSQLGAYTVLDNAKAMADKHEGYTVYDWNGKAVYGVDVESDSDIEFSNVDCPFMVKVDIDDLNIRKSAGTNTAKTGKYTGKGVFTIMEVREGKGSDKGWGRLKSGAGWISLDYCQRV</sequence>
<name>A0A174EKU6_9FIRM</name>
<evidence type="ECO:0000256" key="1">
    <source>
        <dbReference type="ARBA" id="ARBA00022801"/>
    </source>
</evidence>
<dbReference type="GO" id="GO:0009253">
    <property type="term" value="P:peptidoglycan catabolic process"/>
    <property type="evidence" value="ECO:0007669"/>
    <property type="project" value="InterPro"/>
</dbReference>
<dbReference type="GO" id="GO:0016798">
    <property type="term" value="F:hydrolase activity, acting on glycosyl bonds"/>
    <property type="evidence" value="ECO:0007669"/>
    <property type="project" value="UniProtKB-KW"/>
</dbReference>
<dbReference type="InterPro" id="IPR002502">
    <property type="entry name" value="Amidase_domain"/>
</dbReference>
<reference evidence="3 4" key="1">
    <citation type="submission" date="2015-09" db="EMBL/GenBank/DDBJ databases">
        <authorList>
            <consortium name="Pathogen Informatics"/>
        </authorList>
    </citation>
    <scope>NUCLEOTIDE SEQUENCE [LARGE SCALE GENOMIC DNA]</scope>
    <source>
        <strain evidence="3 4">2789STDY5608838</strain>
    </source>
</reference>
<accession>A0A174EKU6</accession>
<dbReference type="RefSeq" id="WP_015524543.1">
    <property type="nucleotide sequence ID" value="NZ_CYZA01000019.1"/>
</dbReference>
<feature type="domain" description="Mannosyl-glycoprotein endo-beta-N-acetylglucosamidase-like" evidence="2">
    <location>
        <begin position="199"/>
        <end position="365"/>
    </location>
</feature>
<evidence type="ECO:0000313" key="3">
    <source>
        <dbReference type="EMBL" id="CUO38433.1"/>
    </source>
</evidence>
<dbReference type="GO" id="GO:0008745">
    <property type="term" value="F:N-acetylmuramoyl-L-alanine amidase activity"/>
    <property type="evidence" value="ECO:0007669"/>
    <property type="project" value="InterPro"/>
</dbReference>
<gene>
    <name evidence="3" type="primary">lytG</name>
    <name evidence="3" type="ORF">ERS852395_02877</name>
</gene>